<reference evidence="1" key="1">
    <citation type="submission" date="2019-11" db="EMBL/GenBank/DDBJ databases">
        <authorList>
            <person name="Qin S."/>
            <person name="Dong H."/>
        </authorList>
    </citation>
    <scope>NUCLEOTIDE SEQUENCE</scope>
    <source>
        <strain evidence="1">KP18-31</strain>
        <plasmid evidence="1">pKP18-31-IMP,KPC</plasmid>
    </source>
</reference>
<protein>
    <submittedName>
        <fullName evidence="1">Uncharacterized protein</fullName>
    </submittedName>
</protein>
<sequence length="46" mass="5354">MLVFFGHFCLSFLFPPEFFSFPDDFAGMLAIKRPHVISYPQKSANR</sequence>
<geneLocation type="plasmid" evidence="1">
    <name>pKP18-31-IMP</name>
</geneLocation>
<keyword evidence="1" id="KW-0614">Plasmid</keyword>
<accession>A0A6M4NRF2</accession>
<organism evidence="1">
    <name type="scientific">Klebsiella quasipneumoniae</name>
    <dbReference type="NCBI Taxonomy" id="1463165"/>
    <lineage>
        <taxon>Bacteria</taxon>
        <taxon>Pseudomonadati</taxon>
        <taxon>Pseudomonadota</taxon>
        <taxon>Gammaproteobacteria</taxon>
        <taxon>Enterobacterales</taxon>
        <taxon>Enterobacteriaceae</taxon>
        <taxon>Klebsiella/Raoultella group</taxon>
        <taxon>Klebsiella</taxon>
        <taxon>Klebsiella pneumoniae complex</taxon>
    </lineage>
</organism>
<name>A0A6M4NRF2_9ENTR</name>
<dbReference type="EMBL" id="MN661402">
    <property type="protein sequence ID" value="QJS00136.1"/>
    <property type="molecule type" value="Genomic_DNA"/>
</dbReference>
<dbReference type="AlphaFoldDB" id="A0A6M4NRF2"/>
<proteinExistence type="predicted"/>
<evidence type="ECO:0000313" key="1">
    <source>
        <dbReference type="EMBL" id="QJS00136.1"/>
    </source>
</evidence>